<dbReference type="InterPro" id="IPR000719">
    <property type="entry name" value="Prot_kinase_dom"/>
</dbReference>
<reference evidence="2 3" key="1">
    <citation type="submission" date="2014-06" db="EMBL/GenBank/DDBJ databases">
        <authorList>
            <consortium name="DOE Joint Genome Institute"/>
            <person name="Kuo A."/>
            <person name="Kohler A."/>
            <person name="Nagy L.G."/>
            <person name="Floudas D."/>
            <person name="Copeland A."/>
            <person name="Barry K.W."/>
            <person name="Cichocki N."/>
            <person name="Veneault-Fourrey C."/>
            <person name="LaButti K."/>
            <person name="Lindquist E.A."/>
            <person name="Lipzen A."/>
            <person name="Lundell T."/>
            <person name="Morin E."/>
            <person name="Murat C."/>
            <person name="Sun H."/>
            <person name="Tunlid A."/>
            <person name="Henrissat B."/>
            <person name="Grigoriev I.V."/>
            <person name="Hibbett D.S."/>
            <person name="Martin F."/>
            <person name="Nordberg H.P."/>
            <person name="Cantor M.N."/>
            <person name="Hua S.X."/>
        </authorList>
    </citation>
    <scope>NUCLEOTIDE SEQUENCE [LARGE SCALE GENOMIC DNA]</scope>
    <source>
        <strain evidence="2 3">ATCC 200175</strain>
    </source>
</reference>
<dbReference type="InterPro" id="IPR001245">
    <property type="entry name" value="Ser-Thr/Tyr_kinase_cat_dom"/>
</dbReference>
<reference evidence="3" key="2">
    <citation type="submission" date="2015-01" db="EMBL/GenBank/DDBJ databases">
        <title>Evolutionary Origins and Diversification of the Mycorrhizal Mutualists.</title>
        <authorList>
            <consortium name="DOE Joint Genome Institute"/>
            <consortium name="Mycorrhizal Genomics Consortium"/>
            <person name="Kohler A."/>
            <person name="Kuo A."/>
            <person name="Nagy L.G."/>
            <person name="Floudas D."/>
            <person name="Copeland A."/>
            <person name="Barry K.W."/>
            <person name="Cichocki N."/>
            <person name="Veneault-Fourrey C."/>
            <person name="LaButti K."/>
            <person name="Lindquist E.A."/>
            <person name="Lipzen A."/>
            <person name="Lundell T."/>
            <person name="Morin E."/>
            <person name="Murat C."/>
            <person name="Riley R."/>
            <person name="Ohm R."/>
            <person name="Sun H."/>
            <person name="Tunlid A."/>
            <person name="Henrissat B."/>
            <person name="Grigoriev I.V."/>
            <person name="Hibbett D.S."/>
            <person name="Martin F."/>
        </authorList>
    </citation>
    <scope>NUCLEOTIDE SEQUENCE [LARGE SCALE GENOMIC DNA]</scope>
    <source>
        <strain evidence="3">ATCC 200175</strain>
    </source>
</reference>
<dbReference type="SUPFAM" id="SSF56112">
    <property type="entry name" value="Protein kinase-like (PK-like)"/>
    <property type="match status" value="1"/>
</dbReference>
<dbReference type="InterPro" id="IPR011009">
    <property type="entry name" value="Kinase-like_dom_sf"/>
</dbReference>
<protein>
    <recommendedName>
        <fullName evidence="1">Protein kinase domain-containing protein</fullName>
    </recommendedName>
</protein>
<dbReference type="PROSITE" id="PS50011">
    <property type="entry name" value="PROTEIN_KINASE_DOM"/>
    <property type="match status" value="1"/>
</dbReference>
<evidence type="ECO:0000313" key="3">
    <source>
        <dbReference type="Proteomes" id="UP000053647"/>
    </source>
</evidence>
<dbReference type="Gene3D" id="1.10.510.10">
    <property type="entry name" value="Transferase(Phosphotransferase) domain 1"/>
    <property type="match status" value="1"/>
</dbReference>
<dbReference type="OrthoDB" id="4062651at2759"/>
<dbReference type="InterPro" id="IPR051681">
    <property type="entry name" value="Ser/Thr_Kinases-Pseudokinases"/>
</dbReference>
<proteinExistence type="predicted"/>
<accession>A0A0C9TJJ6</accession>
<dbReference type="Pfam" id="PF07714">
    <property type="entry name" value="PK_Tyr_Ser-Thr"/>
    <property type="match status" value="1"/>
</dbReference>
<keyword evidence="3" id="KW-1185">Reference proteome</keyword>
<evidence type="ECO:0000313" key="2">
    <source>
        <dbReference type="EMBL" id="KIJ10913.1"/>
    </source>
</evidence>
<sequence>MAISQSNVLVHDNGRACIADFGLSTLLTELEGSSFSTSFHARGTLRWAAPELLSLNVHVSGDEENIPQVPPTPRSDTYAFGGIMLQVLTGKIPYHYYPRDERVLLALSRGETPKRPSGAMVTDRRWAFIERCWTSVESRPSDDEIVEFAKNELVQVVLPRC</sequence>
<dbReference type="GO" id="GO:0004674">
    <property type="term" value="F:protein serine/threonine kinase activity"/>
    <property type="evidence" value="ECO:0007669"/>
    <property type="project" value="TreeGrafter"/>
</dbReference>
<gene>
    <name evidence="2" type="ORF">PAXINDRAFT_16135</name>
</gene>
<feature type="domain" description="Protein kinase" evidence="1">
    <location>
        <begin position="1"/>
        <end position="154"/>
    </location>
</feature>
<name>A0A0C9TJJ6_PAXIN</name>
<organism evidence="2 3">
    <name type="scientific">Paxillus involutus ATCC 200175</name>
    <dbReference type="NCBI Taxonomy" id="664439"/>
    <lineage>
        <taxon>Eukaryota</taxon>
        <taxon>Fungi</taxon>
        <taxon>Dikarya</taxon>
        <taxon>Basidiomycota</taxon>
        <taxon>Agaricomycotina</taxon>
        <taxon>Agaricomycetes</taxon>
        <taxon>Agaricomycetidae</taxon>
        <taxon>Boletales</taxon>
        <taxon>Paxilineae</taxon>
        <taxon>Paxillaceae</taxon>
        <taxon>Paxillus</taxon>
    </lineage>
</organism>
<dbReference type="Proteomes" id="UP000053647">
    <property type="component" value="Unassembled WGS sequence"/>
</dbReference>
<dbReference type="EMBL" id="KN819392">
    <property type="protein sequence ID" value="KIJ10913.1"/>
    <property type="molecule type" value="Genomic_DNA"/>
</dbReference>
<dbReference type="GO" id="GO:0005524">
    <property type="term" value="F:ATP binding"/>
    <property type="evidence" value="ECO:0007669"/>
    <property type="project" value="InterPro"/>
</dbReference>
<dbReference type="AlphaFoldDB" id="A0A0C9TJJ6"/>
<dbReference type="PANTHER" id="PTHR44329">
    <property type="entry name" value="SERINE/THREONINE-PROTEIN KINASE TNNI3K-RELATED"/>
    <property type="match status" value="1"/>
</dbReference>
<dbReference type="HOGENOM" id="CLU_000288_7_18_1"/>
<evidence type="ECO:0000259" key="1">
    <source>
        <dbReference type="PROSITE" id="PS50011"/>
    </source>
</evidence>